<reference evidence="1 2" key="1">
    <citation type="journal article" date="2013" name="PLoS ONE">
        <title>Genomic and secretomic analyses reveal unique features of the lignocellulolytic enzyme system of Penicillium decumbens.</title>
        <authorList>
            <person name="Liu G."/>
            <person name="Zhang L."/>
            <person name="Wei X."/>
            <person name="Zou G."/>
            <person name="Qin Y."/>
            <person name="Ma L."/>
            <person name="Li J."/>
            <person name="Zheng H."/>
            <person name="Wang S."/>
            <person name="Wang C."/>
            <person name="Xun L."/>
            <person name="Zhao G.-P."/>
            <person name="Zhou Z."/>
            <person name="Qu Y."/>
        </authorList>
    </citation>
    <scope>NUCLEOTIDE SEQUENCE [LARGE SCALE GENOMIC DNA]</scope>
    <source>
        <strain evidence="2">114-2 / CGMCC 5302</strain>
    </source>
</reference>
<dbReference type="HOGENOM" id="CLU_2414000_0_0_1"/>
<protein>
    <submittedName>
        <fullName evidence="1">Uncharacterized protein</fullName>
    </submittedName>
</protein>
<sequence>MSGYLPSTSIFSVPKYKNLYANKMNWGEMKGGSKCACSTVRSVCTKTIRGTNFIRFTLHPLPTFSLSPLPQKPLGLTAALTSSAEAKRWKPD</sequence>
<evidence type="ECO:0000313" key="1">
    <source>
        <dbReference type="EMBL" id="EPS30791.1"/>
    </source>
</evidence>
<dbReference type="AlphaFoldDB" id="S7ZQ73"/>
<name>S7ZQ73_PENO1</name>
<evidence type="ECO:0000313" key="2">
    <source>
        <dbReference type="Proteomes" id="UP000019376"/>
    </source>
</evidence>
<keyword evidence="2" id="KW-1185">Reference proteome</keyword>
<gene>
    <name evidence="1" type="ORF">PDE_05743</name>
</gene>
<organism evidence="1 2">
    <name type="scientific">Penicillium oxalicum (strain 114-2 / CGMCC 5302)</name>
    <name type="common">Penicillium decumbens</name>
    <dbReference type="NCBI Taxonomy" id="933388"/>
    <lineage>
        <taxon>Eukaryota</taxon>
        <taxon>Fungi</taxon>
        <taxon>Dikarya</taxon>
        <taxon>Ascomycota</taxon>
        <taxon>Pezizomycotina</taxon>
        <taxon>Eurotiomycetes</taxon>
        <taxon>Eurotiomycetidae</taxon>
        <taxon>Eurotiales</taxon>
        <taxon>Aspergillaceae</taxon>
        <taxon>Penicillium</taxon>
    </lineage>
</organism>
<dbReference type="EMBL" id="KB644412">
    <property type="protein sequence ID" value="EPS30791.1"/>
    <property type="molecule type" value="Genomic_DNA"/>
</dbReference>
<proteinExistence type="predicted"/>
<accession>S7ZQ73</accession>
<dbReference type="Proteomes" id="UP000019376">
    <property type="component" value="Unassembled WGS sequence"/>
</dbReference>